<dbReference type="Proteomes" id="UP000789366">
    <property type="component" value="Unassembled WGS sequence"/>
</dbReference>
<evidence type="ECO:0000313" key="2">
    <source>
        <dbReference type="Proteomes" id="UP000789366"/>
    </source>
</evidence>
<comment type="caution">
    <text evidence="1">The sequence shown here is derived from an EMBL/GenBank/DDBJ whole genome shotgun (WGS) entry which is preliminary data.</text>
</comment>
<dbReference type="EMBL" id="CAJVPW010026370">
    <property type="protein sequence ID" value="CAG8712160.1"/>
    <property type="molecule type" value="Genomic_DNA"/>
</dbReference>
<reference evidence="1" key="1">
    <citation type="submission" date="2021-06" db="EMBL/GenBank/DDBJ databases">
        <authorList>
            <person name="Kallberg Y."/>
            <person name="Tangrot J."/>
            <person name="Rosling A."/>
        </authorList>
    </citation>
    <scope>NUCLEOTIDE SEQUENCE</scope>
    <source>
        <strain evidence="1">28 12/20/2015</strain>
    </source>
</reference>
<protein>
    <submittedName>
        <fullName evidence="1">8197_t:CDS:1</fullName>
    </submittedName>
</protein>
<keyword evidence="2" id="KW-1185">Reference proteome</keyword>
<feature type="non-terminal residue" evidence="1">
    <location>
        <position position="1"/>
    </location>
</feature>
<name>A0ACA9PLP0_9GLOM</name>
<organism evidence="1 2">
    <name type="scientific">Cetraspora pellucida</name>
    <dbReference type="NCBI Taxonomy" id="1433469"/>
    <lineage>
        <taxon>Eukaryota</taxon>
        <taxon>Fungi</taxon>
        <taxon>Fungi incertae sedis</taxon>
        <taxon>Mucoromycota</taxon>
        <taxon>Glomeromycotina</taxon>
        <taxon>Glomeromycetes</taxon>
        <taxon>Diversisporales</taxon>
        <taxon>Gigasporaceae</taxon>
        <taxon>Cetraspora</taxon>
    </lineage>
</organism>
<sequence>EIIKELTTKNSIDCQTFLKYAYQNYLIDNDYSEVKEALVENIKRYKNE</sequence>
<evidence type="ECO:0000313" key="1">
    <source>
        <dbReference type="EMBL" id="CAG8712160.1"/>
    </source>
</evidence>
<accession>A0ACA9PLP0</accession>
<proteinExistence type="predicted"/>
<gene>
    <name evidence="1" type="ORF">SPELUC_LOCUS11887</name>
</gene>